<dbReference type="PANTHER" id="PTHR45786">
    <property type="entry name" value="DNA BINDING PROTEIN-LIKE"/>
    <property type="match status" value="1"/>
</dbReference>
<keyword evidence="3" id="KW-1185">Reference proteome</keyword>
<name>A0A2U1PX39_ARTAN</name>
<evidence type="ECO:0000256" key="1">
    <source>
        <dbReference type="SAM" id="MobiDB-lite"/>
    </source>
</evidence>
<sequence length="632" mass="68693">MKTKSKAVRRAIRGRPLEGVESVSTVADAGLSCASSCPTAFDHGNYPGDQPAFHVSMDMDASLGSNNDHSRGSLSRFSGMDTPVIVSDNNTIRPVHPFVDVSTSLGYPAGFSQGCVTTAASSYGVPRCSSDTPTDVVDVKFTFTIVFVVDMGSVAGFPSRLCTGITINEPDPEQSLSRIRARETVPSADVNRKGKRKVDDIPTSTGSYGVPQRSSDGPTAAQCNVDVISVSSDGVVADTGVGSSARLPVNVNGHEIRVLRFGVSLFYGAIPAVNTDYCGIAPPHPFSMYQCRLRVYLWQPCILLLASDTCSCYDLILTGQSSGPANGSSCTNAQFHHDVGAAVTAGTSVRNAVPAAGRASASCRQPTRNATRRRPAPMNMGDPVHVQHNRGAPDTYVSLGPCNRICRHCKAMFWFEERLKHGSVRFPEYHRCCMGGKVILRPQPEYPPYIRQLFTDQNLIQVLDEHNELVRLFRTARDRLAVANIPEFQIRLFGVAGSRQYDLPSGDSLGAIVYEGGPDTGTEYDVVIQKVAGDPERVNKFHPCYMSLQFPLLFIFGEDGFHLGLRLWDVTSRTLDEDKKMSMKMKMSSNTTIANIAKSVGKRPITELETVGIANLRPSDISKAVHVKVYRN</sequence>
<feature type="region of interest" description="Disordered" evidence="1">
    <location>
        <begin position="363"/>
        <end position="382"/>
    </location>
</feature>
<organism evidence="2 3">
    <name type="scientific">Artemisia annua</name>
    <name type="common">Sweet wormwood</name>
    <dbReference type="NCBI Taxonomy" id="35608"/>
    <lineage>
        <taxon>Eukaryota</taxon>
        <taxon>Viridiplantae</taxon>
        <taxon>Streptophyta</taxon>
        <taxon>Embryophyta</taxon>
        <taxon>Tracheophyta</taxon>
        <taxon>Spermatophyta</taxon>
        <taxon>Magnoliopsida</taxon>
        <taxon>eudicotyledons</taxon>
        <taxon>Gunneridae</taxon>
        <taxon>Pentapetalae</taxon>
        <taxon>asterids</taxon>
        <taxon>campanulids</taxon>
        <taxon>Asterales</taxon>
        <taxon>Asteraceae</taxon>
        <taxon>Asteroideae</taxon>
        <taxon>Anthemideae</taxon>
        <taxon>Artemisiinae</taxon>
        <taxon>Artemisia</taxon>
    </lineage>
</organism>
<proteinExistence type="predicted"/>
<accession>A0A2U1PX39</accession>
<feature type="region of interest" description="Disordered" evidence="1">
    <location>
        <begin position="187"/>
        <end position="218"/>
    </location>
</feature>
<comment type="caution">
    <text evidence="2">The sequence shown here is derived from an EMBL/GenBank/DDBJ whole genome shotgun (WGS) entry which is preliminary data.</text>
</comment>
<reference evidence="2 3" key="1">
    <citation type="journal article" date="2018" name="Mol. Plant">
        <title>The genome of Artemisia annua provides insight into the evolution of Asteraceae family and artemisinin biosynthesis.</title>
        <authorList>
            <person name="Shen Q."/>
            <person name="Zhang L."/>
            <person name="Liao Z."/>
            <person name="Wang S."/>
            <person name="Yan T."/>
            <person name="Shi P."/>
            <person name="Liu M."/>
            <person name="Fu X."/>
            <person name="Pan Q."/>
            <person name="Wang Y."/>
            <person name="Lv Z."/>
            <person name="Lu X."/>
            <person name="Zhang F."/>
            <person name="Jiang W."/>
            <person name="Ma Y."/>
            <person name="Chen M."/>
            <person name="Hao X."/>
            <person name="Li L."/>
            <person name="Tang Y."/>
            <person name="Lv G."/>
            <person name="Zhou Y."/>
            <person name="Sun X."/>
            <person name="Brodelius P.E."/>
            <person name="Rose J.K.C."/>
            <person name="Tang K."/>
        </authorList>
    </citation>
    <scope>NUCLEOTIDE SEQUENCE [LARGE SCALE GENOMIC DNA]</scope>
    <source>
        <strain evidence="3">cv. Huhao1</strain>
        <tissue evidence="2">Leaf</tissue>
    </source>
</reference>
<dbReference type="OrthoDB" id="2448079at2759"/>
<evidence type="ECO:0000313" key="2">
    <source>
        <dbReference type="EMBL" id="PWA90277.1"/>
    </source>
</evidence>
<evidence type="ECO:0000313" key="3">
    <source>
        <dbReference type="Proteomes" id="UP000245207"/>
    </source>
</evidence>
<feature type="compositionally biased region" description="Polar residues" evidence="1">
    <location>
        <begin position="202"/>
        <end position="217"/>
    </location>
</feature>
<dbReference type="Proteomes" id="UP000245207">
    <property type="component" value="Unassembled WGS sequence"/>
</dbReference>
<evidence type="ECO:0008006" key="4">
    <source>
        <dbReference type="Google" id="ProtNLM"/>
    </source>
</evidence>
<protein>
    <recommendedName>
        <fullName evidence="4">Helitron helicase-like domain-containing protein</fullName>
    </recommendedName>
</protein>
<gene>
    <name evidence="2" type="ORF">CTI12_AA102890</name>
</gene>
<dbReference type="EMBL" id="PKPP01000642">
    <property type="protein sequence ID" value="PWA90277.1"/>
    <property type="molecule type" value="Genomic_DNA"/>
</dbReference>
<dbReference type="PANTHER" id="PTHR45786:SF74">
    <property type="entry name" value="ATP-DEPENDENT DNA HELICASE"/>
    <property type="match status" value="1"/>
</dbReference>
<dbReference type="AlphaFoldDB" id="A0A2U1PX39"/>